<protein>
    <submittedName>
        <fullName evidence="1">Uncharacterized protein</fullName>
    </submittedName>
</protein>
<name>A0A1Q8YIP4_9BURK</name>
<dbReference type="EMBL" id="MSYM01000007">
    <property type="protein sequence ID" value="OLP07789.1"/>
    <property type="molecule type" value="Genomic_DNA"/>
</dbReference>
<evidence type="ECO:0000313" key="1">
    <source>
        <dbReference type="EMBL" id="OLP07789.1"/>
    </source>
</evidence>
<reference evidence="1 2" key="1">
    <citation type="submission" date="2017-01" db="EMBL/GenBank/DDBJ databases">
        <title>Genome sequence of Rhodoferax antarcticus ANT.BR, a psychrophilic purple nonsulfur bacterium from an Antarctic microbial mat.</title>
        <authorList>
            <person name="Baker J."/>
            <person name="Riester C."/>
            <person name="Skinner B."/>
            <person name="Newell A."/>
            <person name="Swingley W."/>
            <person name="Madigan M."/>
            <person name="Jung D."/>
            <person name="Asao M."/>
            <person name="Chen M."/>
            <person name="Loughlin P."/>
            <person name="Pan H."/>
            <person name="Lin S."/>
            <person name="Li N."/>
            <person name="Shaw J."/>
            <person name="Prado M."/>
            <person name="Sherman C."/>
            <person name="Li X."/>
            <person name="Tang J."/>
            <person name="Blankenship R."/>
            <person name="Zhao T."/>
            <person name="Touchman J."/>
            <person name="Sattley M."/>
        </authorList>
    </citation>
    <scope>NUCLEOTIDE SEQUENCE [LARGE SCALE GENOMIC DNA]</scope>
    <source>
        <strain evidence="1 2">ANT.BR</strain>
    </source>
</reference>
<keyword evidence="2" id="KW-1185">Reference proteome</keyword>
<comment type="caution">
    <text evidence="1">The sequence shown here is derived from an EMBL/GenBank/DDBJ whole genome shotgun (WGS) entry which is preliminary data.</text>
</comment>
<accession>A0A1Q8YIP4</accession>
<dbReference type="AlphaFoldDB" id="A0A1Q8YIP4"/>
<gene>
    <name evidence="1" type="ORF">BLL52_0885</name>
</gene>
<dbReference type="Proteomes" id="UP000185911">
    <property type="component" value="Unassembled WGS sequence"/>
</dbReference>
<sequence length="76" mass="8053">MAVWISLKKCYPLLNHAAVSAKKITAPTKALKPTVKVAAKAAVKKAPVSKTARSLARLGASIAKLTERKDKISAEI</sequence>
<proteinExistence type="predicted"/>
<evidence type="ECO:0000313" key="2">
    <source>
        <dbReference type="Proteomes" id="UP000185911"/>
    </source>
</evidence>
<organism evidence="1 2">
    <name type="scientific">Rhodoferax antarcticus ANT.BR</name>
    <dbReference type="NCBI Taxonomy" id="1111071"/>
    <lineage>
        <taxon>Bacteria</taxon>
        <taxon>Pseudomonadati</taxon>
        <taxon>Pseudomonadota</taxon>
        <taxon>Betaproteobacteria</taxon>
        <taxon>Burkholderiales</taxon>
        <taxon>Comamonadaceae</taxon>
        <taxon>Rhodoferax</taxon>
    </lineage>
</organism>